<dbReference type="eggNOG" id="ENOG50336VF">
    <property type="taxonomic scope" value="Bacteria"/>
</dbReference>
<feature type="domain" description="Cysteine-rich" evidence="2">
    <location>
        <begin position="186"/>
        <end position="298"/>
    </location>
</feature>
<evidence type="ECO:0000256" key="1">
    <source>
        <dbReference type="SAM" id="MobiDB-lite"/>
    </source>
</evidence>
<dbReference type="InterPro" id="IPR046891">
    <property type="entry name" value="E2-ntca"/>
</dbReference>
<proteinExistence type="predicted"/>
<dbReference type="Pfam" id="PF20298">
    <property type="entry name" value="E2-ntca"/>
    <property type="match status" value="1"/>
</dbReference>
<feature type="domain" description="Prokaryotic E2" evidence="3">
    <location>
        <begin position="76"/>
        <end position="179"/>
    </location>
</feature>
<reference evidence="4 5" key="1">
    <citation type="journal article" date="2009" name="PLoS ONE">
        <title>Methylobacterium genome sequences: a reference blueprint to investigate microbial metabolism of C1 compounds from natural and industrial sources.</title>
        <authorList>
            <person name="Vuilleumier S."/>
            <person name="Chistoserdova L."/>
            <person name="Lee M.-C."/>
            <person name="Bringel F."/>
            <person name="Lajus A."/>
            <person name="Zhou Y."/>
            <person name="Gourion B."/>
            <person name="Barbe V."/>
            <person name="Chang J."/>
            <person name="Cruveiller S."/>
            <person name="Dossat C."/>
            <person name="Gillett W."/>
            <person name="Gruffaz C."/>
            <person name="Haugen E."/>
            <person name="Hourcade E."/>
            <person name="Levy R."/>
            <person name="Mangenot S."/>
            <person name="Muller E."/>
            <person name="Nadalig T."/>
            <person name="Pagni M."/>
            <person name="Penny C."/>
            <person name="Peyraud R."/>
            <person name="Robinson D.G."/>
            <person name="Roche D."/>
            <person name="Rouy Z."/>
            <person name="Saenampechek C."/>
            <person name="Salvignol G."/>
            <person name="Vallenet D."/>
            <person name="Wu Z."/>
            <person name="Marx C.J."/>
            <person name="Vorholt J.A."/>
            <person name="Olson M.V."/>
            <person name="Kaul R."/>
            <person name="Weissenbach J."/>
            <person name="Medigue C."/>
            <person name="Lidstrom M.E."/>
        </authorList>
    </citation>
    <scope>NUCLEOTIDE SEQUENCE [LARGE SCALE GENOMIC DNA]</scope>
    <source>
        <strain evidence="5">ATCC 14718 / DSM 1338 / JCM 2805 / NCIMB 9133 / AM1</strain>
    </source>
</reference>
<feature type="region of interest" description="Disordered" evidence="1">
    <location>
        <begin position="1"/>
        <end position="57"/>
    </location>
</feature>
<dbReference type="AlphaFoldDB" id="C5AWG8"/>
<evidence type="ECO:0000259" key="2">
    <source>
        <dbReference type="Pfam" id="PF20272"/>
    </source>
</evidence>
<evidence type="ECO:0000313" key="5">
    <source>
        <dbReference type="Proteomes" id="UP000009081"/>
    </source>
</evidence>
<dbReference type="Proteomes" id="UP000009081">
    <property type="component" value="Chromosome"/>
</dbReference>
<organism evidence="4 5">
    <name type="scientific">Methylorubrum extorquens (strain ATCC 14718 / DSM 1338 / JCM 2805 / NCIMB 9133 / AM1)</name>
    <name type="common">Methylobacterium extorquens</name>
    <dbReference type="NCBI Taxonomy" id="272630"/>
    <lineage>
        <taxon>Bacteria</taxon>
        <taxon>Pseudomonadati</taxon>
        <taxon>Pseudomonadota</taxon>
        <taxon>Alphaproteobacteria</taxon>
        <taxon>Hyphomicrobiales</taxon>
        <taxon>Methylobacteriaceae</taxon>
        <taxon>Methylorubrum</taxon>
    </lineage>
</organism>
<feature type="compositionally biased region" description="Pro residues" evidence="1">
    <location>
        <begin position="38"/>
        <end position="52"/>
    </location>
</feature>
<gene>
    <name evidence="4" type="ordered locus">MexAM1_META1p0878</name>
</gene>
<keyword evidence="5" id="KW-1185">Reference proteome</keyword>
<dbReference type="Pfam" id="PF20272">
    <property type="entry name" value="E2-Crich"/>
    <property type="match status" value="1"/>
</dbReference>
<name>C5AWG8_METEA</name>
<dbReference type="EMBL" id="CP001510">
    <property type="protein sequence ID" value="ACS38796.1"/>
    <property type="molecule type" value="Genomic_DNA"/>
</dbReference>
<dbReference type="InterPro" id="IPR046892">
    <property type="entry name" value="E2-Crich"/>
</dbReference>
<accession>C5AWG8</accession>
<dbReference type="HOGENOM" id="CLU_926908_0_0_5"/>
<sequence length="300" mass="32929">MGRTPLQPPRSVFASSSATGRSRTWTMRRSRRSWGAPPRSPPLRPQPRPGPSSAPMRASRAERFTHAAAAVPSWFSVTSRSRTRLRGIAKLASNSAAGDERILLDISLETTGVRVRETVPGTRFPARCPERHVEDDGWFCLGLSSGWMVEDAASASTWWAALEDFLKLQRVAARSGLWPDQNALSHGAAGKHHRDALALAGDVGLLDAYERHVSGERSVVAALDAALTKDGSRLIYGRAACPCGRSRRGRPVLRRRCPHRAKVLALLREERSRARKLQEYWTWMAGTTCCGTMKGCPLAA</sequence>
<evidence type="ECO:0000313" key="4">
    <source>
        <dbReference type="EMBL" id="ACS38796.1"/>
    </source>
</evidence>
<evidence type="ECO:0000259" key="3">
    <source>
        <dbReference type="Pfam" id="PF20298"/>
    </source>
</evidence>
<protein>
    <submittedName>
        <fullName evidence="4">Uncharacterized protein</fullName>
    </submittedName>
</protein>
<dbReference type="KEGG" id="mea:Mex_1p0878"/>